<feature type="transmembrane region" description="Helical" evidence="1">
    <location>
        <begin position="12"/>
        <end position="38"/>
    </location>
</feature>
<dbReference type="Proteomes" id="UP000198571">
    <property type="component" value="Unassembled WGS sequence"/>
</dbReference>
<dbReference type="Pfam" id="PF09991">
    <property type="entry name" value="DUF2232"/>
    <property type="match status" value="1"/>
</dbReference>
<feature type="transmembrane region" description="Helical" evidence="1">
    <location>
        <begin position="169"/>
        <end position="194"/>
    </location>
</feature>
<sequence length="311" mass="34939">MDRQKALQEGAVYLGLYLVLMFITLWVPVLGLVTFLFLPVPFIFFTYKYDLKAGAVLATLSFFFLFIIFGPLALPLTMLFSVSGVVIGELFRLKKPAFAVLAGGSFSFIGSIVLIFVGSVLLLDVNPVEEIQNVMIESAEMSEDMMFFMGDEEAVSTEAVTEMIDEMAVIAPALMVMAGAGLALAVQLIAYWMLKRKKYEPVRFPPFREWGFPKAFIWYYLITYIFILIGVDEGTAIHTAVANLATGLEAVMVIQGFAFMFFYFHRKRLSPVIPVLLVGVSFLLPVFLHIIRILGIIDLGFDLRKRMNEQK</sequence>
<feature type="transmembrane region" description="Helical" evidence="1">
    <location>
        <begin position="237"/>
        <end position="263"/>
    </location>
</feature>
<feature type="transmembrane region" description="Helical" evidence="1">
    <location>
        <begin position="275"/>
        <end position="297"/>
    </location>
</feature>
<dbReference type="PANTHER" id="PTHR41324:SF1">
    <property type="entry name" value="DUF2232 DOMAIN-CONTAINING PROTEIN"/>
    <property type="match status" value="1"/>
</dbReference>
<feature type="transmembrane region" description="Helical" evidence="1">
    <location>
        <begin position="98"/>
        <end position="123"/>
    </location>
</feature>
<organism evidence="2 3">
    <name type="scientific">Salipaludibacillus aurantiacus</name>
    <dbReference type="NCBI Taxonomy" id="1601833"/>
    <lineage>
        <taxon>Bacteria</taxon>
        <taxon>Bacillati</taxon>
        <taxon>Bacillota</taxon>
        <taxon>Bacilli</taxon>
        <taxon>Bacillales</taxon>
        <taxon>Bacillaceae</taxon>
    </lineage>
</organism>
<dbReference type="PANTHER" id="PTHR41324">
    <property type="entry name" value="MEMBRANE PROTEIN-RELATED"/>
    <property type="match status" value="1"/>
</dbReference>
<name>A0A1H9VLY6_9BACI</name>
<proteinExistence type="predicted"/>
<dbReference type="OrthoDB" id="2987886at2"/>
<keyword evidence="3" id="KW-1185">Reference proteome</keyword>
<dbReference type="EMBL" id="FOGT01000011">
    <property type="protein sequence ID" value="SES22538.1"/>
    <property type="molecule type" value="Genomic_DNA"/>
</dbReference>
<protein>
    <submittedName>
        <fullName evidence="2">Uncharacterized conserved protein YybS, DUF2232 family</fullName>
    </submittedName>
</protein>
<keyword evidence="1" id="KW-0472">Membrane</keyword>
<keyword evidence="1" id="KW-1133">Transmembrane helix</keyword>
<gene>
    <name evidence="2" type="ORF">SAMN05518684_11195</name>
</gene>
<feature type="transmembrane region" description="Helical" evidence="1">
    <location>
        <begin position="58"/>
        <end position="86"/>
    </location>
</feature>
<evidence type="ECO:0000313" key="3">
    <source>
        <dbReference type="Proteomes" id="UP000198571"/>
    </source>
</evidence>
<dbReference type="RefSeq" id="WP_093053479.1">
    <property type="nucleotide sequence ID" value="NZ_FOGT01000011.1"/>
</dbReference>
<dbReference type="AlphaFoldDB" id="A0A1H9VLY6"/>
<reference evidence="3" key="1">
    <citation type="submission" date="2016-10" db="EMBL/GenBank/DDBJ databases">
        <authorList>
            <person name="Varghese N."/>
            <person name="Submissions S."/>
        </authorList>
    </citation>
    <scope>NUCLEOTIDE SEQUENCE [LARGE SCALE GENOMIC DNA]</scope>
    <source>
        <strain evidence="3">S9</strain>
    </source>
</reference>
<dbReference type="STRING" id="1601833.SAMN05518684_11195"/>
<feature type="transmembrane region" description="Helical" evidence="1">
    <location>
        <begin position="215"/>
        <end position="231"/>
    </location>
</feature>
<evidence type="ECO:0000313" key="2">
    <source>
        <dbReference type="EMBL" id="SES22538.1"/>
    </source>
</evidence>
<evidence type="ECO:0000256" key="1">
    <source>
        <dbReference type="SAM" id="Phobius"/>
    </source>
</evidence>
<accession>A0A1H9VLY6</accession>
<keyword evidence="1" id="KW-0812">Transmembrane</keyword>
<dbReference type="InterPro" id="IPR018710">
    <property type="entry name" value="DUF2232"/>
</dbReference>